<feature type="domain" description="Nudix hydrolase" evidence="2">
    <location>
        <begin position="1"/>
        <end position="129"/>
    </location>
</feature>
<dbReference type="Gene3D" id="3.90.79.10">
    <property type="entry name" value="Nucleoside Triphosphate Pyrophosphohydrolase"/>
    <property type="match status" value="1"/>
</dbReference>
<evidence type="ECO:0000313" key="4">
    <source>
        <dbReference type="Proteomes" id="UP001501319"/>
    </source>
</evidence>
<name>A0ABN2FTK3_9ACTN</name>
<comment type="caution">
    <text evidence="3">The sequence shown here is derived from an EMBL/GenBank/DDBJ whole genome shotgun (WGS) entry which is preliminary data.</text>
</comment>
<dbReference type="Proteomes" id="UP001501319">
    <property type="component" value="Unassembled WGS sequence"/>
</dbReference>
<dbReference type="CDD" id="cd04669">
    <property type="entry name" value="NUDIX_Hydrolase"/>
    <property type="match status" value="1"/>
</dbReference>
<dbReference type="EMBL" id="BAAANE010000011">
    <property type="protein sequence ID" value="GAA1658295.1"/>
    <property type="molecule type" value="Genomic_DNA"/>
</dbReference>
<evidence type="ECO:0000256" key="1">
    <source>
        <dbReference type="ARBA" id="ARBA00005582"/>
    </source>
</evidence>
<accession>A0ABN2FTK3</accession>
<dbReference type="PANTHER" id="PTHR43736">
    <property type="entry name" value="ADP-RIBOSE PYROPHOSPHATASE"/>
    <property type="match status" value="1"/>
</dbReference>
<evidence type="ECO:0000259" key="2">
    <source>
        <dbReference type="PROSITE" id="PS51462"/>
    </source>
</evidence>
<gene>
    <name evidence="3" type="ORF">GCM10009744_59410</name>
</gene>
<organism evidence="3 4">
    <name type="scientific">Kribbella alba</name>
    <dbReference type="NCBI Taxonomy" id="190197"/>
    <lineage>
        <taxon>Bacteria</taxon>
        <taxon>Bacillati</taxon>
        <taxon>Actinomycetota</taxon>
        <taxon>Actinomycetes</taxon>
        <taxon>Propionibacteriales</taxon>
        <taxon>Kribbellaceae</taxon>
        <taxon>Kribbella</taxon>
    </lineage>
</organism>
<dbReference type="RefSeq" id="WP_344115876.1">
    <property type="nucleotide sequence ID" value="NZ_BAAANE010000011.1"/>
</dbReference>
<evidence type="ECO:0000313" key="3">
    <source>
        <dbReference type="EMBL" id="GAA1658295.1"/>
    </source>
</evidence>
<sequence length="144" mass="16183">MIDRVRAILVTPADTILLIRRVRPGIPPYWVFPGGGVEPTDETFEAALHREIHEELAGRAKVVKTFHVIERDGEREHFYLATIEDWSFDDRNGPEFSETGRGEYYLDEVPLTVEAIADLNLKPAEAAAVLRDAIVKNEVSAKQG</sequence>
<protein>
    <submittedName>
        <fullName evidence="3">NUDIX domain-containing protein</fullName>
    </submittedName>
</protein>
<proteinExistence type="inferred from homology"/>
<keyword evidence="4" id="KW-1185">Reference proteome</keyword>
<dbReference type="PROSITE" id="PS51462">
    <property type="entry name" value="NUDIX"/>
    <property type="match status" value="1"/>
</dbReference>
<dbReference type="InterPro" id="IPR000086">
    <property type="entry name" value="NUDIX_hydrolase_dom"/>
</dbReference>
<dbReference type="PANTHER" id="PTHR43736:SF1">
    <property type="entry name" value="DIHYDRONEOPTERIN TRIPHOSPHATE DIPHOSPHATASE"/>
    <property type="match status" value="1"/>
</dbReference>
<reference evidence="3 4" key="1">
    <citation type="journal article" date="2019" name="Int. J. Syst. Evol. Microbiol.">
        <title>The Global Catalogue of Microorganisms (GCM) 10K type strain sequencing project: providing services to taxonomists for standard genome sequencing and annotation.</title>
        <authorList>
            <consortium name="The Broad Institute Genomics Platform"/>
            <consortium name="The Broad Institute Genome Sequencing Center for Infectious Disease"/>
            <person name="Wu L."/>
            <person name="Ma J."/>
        </authorList>
    </citation>
    <scope>NUCLEOTIDE SEQUENCE [LARGE SCALE GENOMIC DNA]</scope>
    <source>
        <strain evidence="3 4">JCM 14306</strain>
    </source>
</reference>
<comment type="similarity">
    <text evidence="1">Belongs to the Nudix hydrolase family.</text>
</comment>
<dbReference type="SUPFAM" id="SSF55811">
    <property type="entry name" value="Nudix"/>
    <property type="match status" value="1"/>
</dbReference>
<dbReference type="Pfam" id="PF00293">
    <property type="entry name" value="NUDIX"/>
    <property type="match status" value="1"/>
</dbReference>
<dbReference type="InterPro" id="IPR015797">
    <property type="entry name" value="NUDIX_hydrolase-like_dom_sf"/>
</dbReference>